<gene>
    <name evidence="3" type="ORF">JY572_24300</name>
</gene>
<evidence type="ECO:0000313" key="4">
    <source>
        <dbReference type="Proteomes" id="UP000663090"/>
    </source>
</evidence>
<evidence type="ECO:0000256" key="2">
    <source>
        <dbReference type="SAM" id="SignalP"/>
    </source>
</evidence>
<organism evidence="3 4">
    <name type="scientific">Myxococcus landrumensis</name>
    <dbReference type="NCBI Taxonomy" id="2813577"/>
    <lineage>
        <taxon>Bacteria</taxon>
        <taxon>Pseudomonadati</taxon>
        <taxon>Myxococcota</taxon>
        <taxon>Myxococcia</taxon>
        <taxon>Myxococcales</taxon>
        <taxon>Cystobacterineae</taxon>
        <taxon>Myxococcaceae</taxon>
        <taxon>Myxococcus</taxon>
    </lineage>
</organism>
<keyword evidence="2" id="KW-0732">Signal</keyword>
<dbReference type="RefSeq" id="WP_206713271.1">
    <property type="nucleotide sequence ID" value="NZ_CP071091.1"/>
</dbReference>
<feature type="chain" id="PRO_5047231263" description="Lipoprotein" evidence="2">
    <location>
        <begin position="27"/>
        <end position="145"/>
    </location>
</feature>
<feature type="signal peptide" evidence="2">
    <location>
        <begin position="1"/>
        <end position="26"/>
    </location>
</feature>
<sequence length="145" mass="14924">MKTFSRARYVLGALVAGALTLGVACKSDSGAKREDMPPPADHTGTSTESGTSTPPTSPPPDSDTGGSGIPTTHPPEDPIVSPPTEPDSTMPPGTGGSGTRDPATDPNVEPLPRDDDALPMPDSSNREDPYAPDSNKSRERPDGHP</sequence>
<reference evidence="3 4" key="1">
    <citation type="submission" date="2021-02" db="EMBL/GenBank/DDBJ databases">
        <title>De Novo genome assembly of isolated myxobacteria.</title>
        <authorList>
            <person name="Stevens D.C."/>
        </authorList>
    </citation>
    <scope>NUCLEOTIDE SEQUENCE [LARGE SCALE GENOMIC DNA]</scope>
    <source>
        <strain evidence="3 4">SCHIC003</strain>
    </source>
</reference>
<keyword evidence="4" id="KW-1185">Reference proteome</keyword>
<feature type="compositionally biased region" description="Low complexity" evidence="1">
    <location>
        <begin position="43"/>
        <end position="54"/>
    </location>
</feature>
<evidence type="ECO:0008006" key="5">
    <source>
        <dbReference type="Google" id="ProtNLM"/>
    </source>
</evidence>
<protein>
    <recommendedName>
        <fullName evidence="5">Lipoprotein</fullName>
    </recommendedName>
</protein>
<accession>A0ABX7MYJ4</accession>
<feature type="region of interest" description="Disordered" evidence="1">
    <location>
        <begin position="28"/>
        <end position="145"/>
    </location>
</feature>
<proteinExistence type="predicted"/>
<feature type="compositionally biased region" description="Basic and acidic residues" evidence="1">
    <location>
        <begin position="124"/>
        <end position="145"/>
    </location>
</feature>
<dbReference type="Proteomes" id="UP000663090">
    <property type="component" value="Chromosome"/>
</dbReference>
<name>A0ABX7MYJ4_9BACT</name>
<dbReference type="EMBL" id="CP071091">
    <property type="protein sequence ID" value="QSQ11522.1"/>
    <property type="molecule type" value="Genomic_DNA"/>
</dbReference>
<dbReference type="PROSITE" id="PS51257">
    <property type="entry name" value="PROKAR_LIPOPROTEIN"/>
    <property type="match status" value="1"/>
</dbReference>
<evidence type="ECO:0000256" key="1">
    <source>
        <dbReference type="SAM" id="MobiDB-lite"/>
    </source>
</evidence>
<evidence type="ECO:0000313" key="3">
    <source>
        <dbReference type="EMBL" id="QSQ11522.1"/>
    </source>
</evidence>